<dbReference type="AlphaFoldDB" id="A0A8K0I6W1"/>
<reference evidence="3" key="2">
    <citation type="submission" date="2019-07" db="EMBL/GenBank/DDBJ databases">
        <authorList>
            <person name="Yang Y."/>
            <person name="Bocs S."/>
            <person name="Baudouin L."/>
        </authorList>
    </citation>
    <scope>NUCLEOTIDE SEQUENCE</scope>
    <source>
        <tissue evidence="3">Spear leaf of Hainan Tall coconut</tissue>
    </source>
</reference>
<proteinExistence type="predicted"/>
<evidence type="ECO:0000256" key="1">
    <source>
        <dbReference type="SAM" id="Coils"/>
    </source>
</evidence>
<organism evidence="3 4">
    <name type="scientific">Cocos nucifera</name>
    <name type="common">Coconut palm</name>
    <dbReference type="NCBI Taxonomy" id="13894"/>
    <lineage>
        <taxon>Eukaryota</taxon>
        <taxon>Viridiplantae</taxon>
        <taxon>Streptophyta</taxon>
        <taxon>Embryophyta</taxon>
        <taxon>Tracheophyta</taxon>
        <taxon>Spermatophyta</taxon>
        <taxon>Magnoliopsida</taxon>
        <taxon>Liliopsida</taxon>
        <taxon>Arecaceae</taxon>
        <taxon>Arecoideae</taxon>
        <taxon>Cocoseae</taxon>
        <taxon>Attaleinae</taxon>
        <taxon>Cocos</taxon>
    </lineage>
</organism>
<evidence type="ECO:0000313" key="4">
    <source>
        <dbReference type="Proteomes" id="UP000797356"/>
    </source>
</evidence>
<evidence type="ECO:0000256" key="2">
    <source>
        <dbReference type="SAM" id="MobiDB-lite"/>
    </source>
</evidence>
<sequence>MPPTPLGPFSQDQASELPVEGEMEEGKKKKKAITKILRKAYPSKSSDNHDELGEDPFDNLGTIQNLIDKFSISEVVDRMANLDPRQLICGSLGTILKSGHQMLTLIKRAHRQEAEAQKVQEDLRAEVDRLQKKAIEAECLAEKKATKIENL</sequence>
<name>A0A8K0I6W1_COCNU</name>
<comment type="caution">
    <text evidence="3">The sequence shown here is derived from an EMBL/GenBank/DDBJ whole genome shotgun (WGS) entry which is preliminary data.</text>
</comment>
<evidence type="ECO:0000313" key="3">
    <source>
        <dbReference type="EMBL" id="KAG1338754.1"/>
    </source>
</evidence>
<reference evidence="3" key="1">
    <citation type="journal article" date="2017" name="Gigascience">
        <title>The genome draft of coconut (Cocos nucifera).</title>
        <authorList>
            <person name="Xiao Y."/>
            <person name="Xu P."/>
            <person name="Fan H."/>
            <person name="Baudouin L."/>
            <person name="Xia W."/>
            <person name="Bocs S."/>
            <person name="Xu J."/>
            <person name="Li Q."/>
            <person name="Guo A."/>
            <person name="Zhou L."/>
            <person name="Li J."/>
            <person name="Wu Y."/>
            <person name="Ma Z."/>
            <person name="Armero A."/>
            <person name="Issali A.E."/>
            <person name="Liu N."/>
            <person name="Peng M."/>
            <person name="Yang Y."/>
        </authorList>
    </citation>
    <scope>NUCLEOTIDE SEQUENCE</scope>
    <source>
        <tissue evidence="3">Spear leaf of Hainan Tall coconut</tissue>
    </source>
</reference>
<protein>
    <submittedName>
        <fullName evidence="3">Putative ensconsin-like</fullName>
    </submittedName>
</protein>
<dbReference type="EMBL" id="CM017875">
    <property type="protein sequence ID" value="KAG1338754.1"/>
    <property type="molecule type" value="Genomic_DNA"/>
</dbReference>
<dbReference type="Proteomes" id="UP000797356">
    <property type="component" value="Chromosome 4"/>
</dbReference>
<feature type="region of interest" description="Disordered" evidence="2">
    <location>
        <begin position="1"/>
        <end position="29"/>
    </location>
</feature>
<feature type="coiled-coil region" evidence="1">
    <location>
        <begin position="106"/>
        <end position="140"/>
    </location>
</feature>
<accession>A0A8K0I6W1</accession>
<keyword evidence="1" id="KW-0175">Coiled coil</keyword>
<gene>
    <name evidence="3" type="ORF">COCNU_04G010600</name>
</gene>
<keyword evidence="4" id="KW-1185">Reference proteome</keyword>